<gene>
    <name evidence="7" type="ORF">DD235_03860</name>
</gene>
<dbReference type="EMBL" id="QETA01000001">
    <property type="protein sequence ID" value="PWF25291.1"/>
    <property type="molecule type" value="Genomic_DNA"/>
</dbReference>
<keyword evidence="4 6" id="KW-1133">Transmembrane helix</keyword>
<proteinExistence type="inferred from homology"/>
<feature type="transmembrane region" description="Helical" evidence="6">
    <location>
        <begin position="311"/>
        <end position="344"/>
    </location>
</feature>
<evidence type="ECO:0000256" key="2">
    <source>
        <dbReference type="ARBA" id="ARBA00009773"/>
    </source>
</evidence>
<accession>A0A2V1K2G9</accession>
<comment type="similarity">
    <text evidence="2">Belongs to the autoinducer-2 exporter (AI-2E) (TC 2.A.86) family.</text>
</comment>
<feature type="transmembrane region" description="Helical" evidence="6">
    <location>
        <begin position="63"/>
        <end position="86"/>
    </location>
</feature>
<reference evidence="8" key="1">
    <citation type="submission" date="2018-05" db="EMBL/GenBank/DDBJ databases">
        <authorList>
            <person name="Li Y."/>
        </authorList>
    </citation>
    <scope>NUCLEOTIDE SEQUENCE [LARGE SCALE GENOMIC DNA]</scope>
    <source>
        <strain evidence="8">3d-2-2</strain>
    </source>
</reference>
<evidence type="ECO:0000313" key="7">
    <source>
        <dbReference type="EMBL" id="PWF25291.1"/>
    </source>
</evidence>
<feature type="transmembrane region" description="Helical" evidence="6">
    <location>
        <begin position="12"/>
        <end position="28"/>
    </location>
</feature>
<dbReference type="AlphaFoldDB" id="A0A2V1K2G9"/>
<evidence type="ECO:0000256" key="1">
    <source>
        <dbReference type="ARBA" id="ARBA00004141"/>
    </source>
</evidence>
<dbReference type="RefSeq" id="WP_109060692.1">
    <property type="nucleotide sequence ID" value="NZ_QETA01000001.1"/>
</dbReference>
<dbReference type="PANTHER" id="PTHR21716:SF4">
    <property type="entry name" value="TRANSMEMBRANE PROTEIN 245"/>
    <property type="match status" value="1"/>
</dbReference>
<dbReference type="Pfam" id="PF01594">
    <property type="entry name" value="AI-2E_transport"/>
    <property type="match status" value="1"/>
</dbReference>
<comment type="subcellular location">
    <subcellularLocation>
        <location evidence="1">Membrane</location>
        <topology evidence="1">Multi-pass membrane protein</topology>
    </subcellularLocation>
</comment>
<dbReference type="GO" id="GO:0016020">
    <property type="term" value="C:membrane"/>
    <property type="evidence" value="ECO:0007669"/>
    <property type="project" value="UniProtKB-SubCell"/>
</dbReference>
<keyword evidence="3 6" id="KW-0812">Transmembrane</keyword>
<evidence type="ECO:0000256" key="5">
    <source>
        <dbReference type="ARBA" id="ARBA00023136"/>
    </source>
</evidence>
<feature type="transmembrane region" description="Helical" evidence="6">
    <location>
        <begin position="240"/>
        <end position="261"/>
    </location>
</feature>
<feature type="transmembrane region" description="Helical" evidence="6">
    <location>
        <begin position="217"/>
        <end position="234"/>
    </location>
</feature>
<feature type="transmembrane region" description="Helical" evidence="6">
    <location>
        <begin position="34"/>
        <end position="51"/>
    </location>
</feature>
<organism evidence="7 8">
    <name type="scientific">Corticimicrobacter populi</name>
    <dbReference type="NCBI Taxonomy" id="2175229"/>
    <lineage>
        <taxon>Bacteria</taxon>
        <taxon>Pseudomonadati</taxon>
        <taxon>Pseudomonadota</taxon>
        <taxon>Betaproteobacteria</taxon>
        <taxon>Burkholderiales</taxon>
        <taxon>Alcaligenaceae</taxon>
        <taxon>Corticimicrobacter</taxon>
    </lineage>
</organism>
<name>A0A2V1K2G9_9BURK</name>
<evidence type="ECO:0000313" key="8">
    <source>
        <dbReference type="Proteomes" id="UP000245212"/>
    </source>
</evidence>
<keyword evidence="8" id="KW-1185">Reference proteome</keyword>
<dbReference type="PANTHER" id="PTHR21716">
    <property type="entry name" value="TRANSMEMBRANE PROTEIN"/>
    <property type="match status" value="1"/>
</dbReference>
<sequence length="352" mass="38178">MTNPKQGQQRVFIGLLILVSLAFVWLLLPFYGAIFWGVILALIFLPLHRWLMAKLNGRATLSALLTLLLVLFLVIMPLSGIAASLINEVINLYQQIKSGDLNFGLYFEQAVAALPPSAHRLLGMLGIDGIAELQAKFSALITGASQFLATQALNVGQNTVDFIISFCIMLYLLFFLLRDGVALSDRIRKAIPLDEHQKQHLLLKFTTVVRATVKGNVAVAAVQGTLGGLIFWVLGVNGALLWGVIMGFLSLLPAVGAALIWAPVAIYFLLTGAYFDGIVLALFGALVIGMVDNVLRPILVGKDTRLPDYMILISTLGGMTLFGINGFVIGPLIAALFVAAWDLFSGREEEPR</sequence>
<evidence type="ECO:0000256" key="4">
    <source>
        <dbReference type="ARBA" id="ARBA00022989"/>
    </source>
</evidence>
<feature type="transmembrane region" description="Helical" evidence="6">
    <location>
        <begin position="162"/>
        <end position="181"/>
    </location>
</feature>
<protein>
    <submittedName>
        <fullName evidence="7">AI-2E family transporter</fullName>
    </submittedName>
</protein>
<comment type="caution">
    <text evidence="7">The sequence shown here is derived from an EMBL/GenBank/DDBJ whole genome shotgun (WGS) entry which is preliminary data.</text>
</comment>
<evidence type="ECO:0000256" key="6">
    <source>
        <dbReference type="SAM" id="Phobius"/>
    </source>
</evidence>
<feature type="transmembrane region" description="Helical" evidence="6">
    <location>
        <begin position="268"/>
        <end position="291"/>
    </location>
</feature>
<dbReference type="Proteomes" id="UP000245212">
    <property type="component" value="Unassembled WGS sequence"/>
</dbReference>
<keyword evidence="5 6" id="KW-0472">Membrane</keyword>
<dbReference type="InterPro" id="IPR002549">
    <property type="entry name" value="AI-2E-like"/>
</dbReference>
<evidence type="ECO:0000256" key="3">
    <source>
        <dbReference type="ARBA" id="ARBA00022692"/>
    </source>
</evidence>